<evidence type="ECO:0000256" key="2">
    <source>
        <dbReference type="ARBA" id="ARBA00010790"/>
    </source>
</evidence>
<dbReference type="PANTHER" id="PTHR11552">
    <property type="entry name" value="GLUCOSE-METHANOL-CHOLINE GMC OXIDOREDUCTASE"/>
    <property type="match status" value="1"/>
</dbReference>
<dbReference type="InterPro" id="IPR012132">
    <property type="entry name" value="GMC_OxRdtase"/>
</dbReference>
<dbReference type="STRING" id="80876.SAMN05421779_10677"/>
<dbReference type="AlphaFoldDB" id="A0A1N7P5D9"/>
<organism evidence="9 10">
    <name type="scientific">Insolitispirillum peregrinum</name>
    <dbReference type="NCBI Taxonomy" id="80876"/>
    <lineage>
        <taxon>Bacteria</taxon>
        <taxon>Pseudomonadati</taxon>
        <taxon>Pseudomonadota</taxon>
        <taxon>Alphaproteobacteria</taxon>
        <taxon>Rhodospirillales</taxon>
        <taxon>Novispirillaceae</taxon>
        <taxon>Insolitispirillum</taxon>
    </lineage>
</organism>
<comment type="cofactor">
    <cofactor evidence="1 5">
        <name>FAD</name>
        <dbReference type="ChEBI" id="CHEBI:57692"/>
    </cofactor>
</comment>
<dbReference type="PROSITE" id="PS00623">
    <property type="entry name" value="GMC_OXRED_1"/>
    <property type="match status" value="1"/>
</dbReference>
<dbReference type="SUPFAM" id="SSF54373">
    <property type="entry name" value="FAD-linked reductases, C-terminal domain"/>
    <property type="match status" value="1"/>
</dbReference>
<keyword evidence="10" id="KW-1185">Reference proteome</keyword>
<dbReference type="Proteomes" id="UP000185678">
    <property type="component" value="Unassembled WGS sequence"/>
</dbReference>
<dbReference type="PIRSF" id="PIRSF000137">
    <property type="entry name" value="Alcohol_oxidase"/>
    <property type="match status" value="1"/>
</dbReference>
<dbReference type="Gene3D" id="3.30.410.40">
    <property type="match status" value="2"/>
</dbReference>
<dbReference type="GO" id="GO:0016614">
    <property type="term" value="F:oxidoreductase activity, acting on CH-OH group of donors"/>
    <property type="evidence" value="ECO:0007669"/>
    <property type="project" value="InterPro"/>
</dbReference>
<dbReference type="InterPro" id="IPR000172">
    <property type="entry name" value="GMC_OxRdtase_N"/>
</dbReference>
<evidence type="ECO:0000256" key="4">
    <source>
        <dbReference type="ARBA" id="ARBA00022827"/>
    </source>
</evidence>
<evidence type="ECO:0000259" key="8">
    <source>
        <dbReference type="PROSITE" id="PS00624"/>
    </source>
</evidence>
<feature type="binding site" evidence="5">
    <location>
        <begin position="506"/>
        <end position="507"/>
    </location>
    <ligand>
        <name>FAD</name>
        <dbReference type="ChEBI" id="CHEBI:57692"/>
    </ligand>
</feature>
<dbReference type="Gene3D" id="3.50.50.60">
    <property type="entry name" value="FAD/NAD(P)-binding domain"/>
    <property type="match status" value="2"/>
</dbReference>
<dbReference type="PANTHER" id="PTHR11552:SF147">
    <property type="entry name" value="CHOLINE DEHYDROGENASE, MITOCHONDRIAL"/>
    <property type="match status" value="1"/>
</dbReference>
<name>A0A1N7P5D9_9PROT</name>
<evidence type="ECO:0000313" key="9">
    <source>
        <dbReference type="EMBL" id="SIT05823.1"/>
    </source>
</evidence>
<comment type="similarity">
    <text evidence="2 6">Belongs to the GMC oxidoreductase family.</text>
</comment>
<proteinExistence type="inferred from homology"/>
<evidence type="ECO:0000313" key="10">
    <source>
        <dbReference type="Proteomes" id="UP000185678"/>
    </source>
</evidence>
<dbReference type="SUPFAM" id="SSF51905">
    <property type="entry name" value="FAD/NAD(P)-binding domain"/>
    <property type="match status" value="1"/>
</dbReference>
<feature type="domain" description="Glucose-methanol-choline oxidoreductase N-terminal" evidence="7">
    <location>
        <begin position="93"/>
        <end position="116"/>
    </location>
</feature>
<dbReference type="GO" id="GO:0050660">
    <property type="term" value="F:flavin adenine dinucleotide binding"/>
    <property type="evidence" value="ECO:0007669"/>
    <property type="project" value="InterPro"/>
</dbReference>
<feature type="domain" description="Glucose-methanol-choline oxidoreductase N-terminal" evidence="8">
    <location>
        <begin position="269"/>
        <end position="283"/>
    </location>
</feature>
<dbReference type="RefSeq" id="WP_217696118.1">
    <property type="nucleotide sequence ID" value="NZ_FTOA01000006.1"/>
</dbReference>
<evidence type="ECO:0000259" key="7">
    <source>
        <dbReference type="PROSITE" id="PS00623"/>
    </source>
</evidence>
<dbReference type="PROSITE" id="PS00624">
    <property type="entry name" value="GMC_OXRED_2"/>
    <property type="match status" value="1"/>
</dbReference>
<accession>A0A1N7P5D9</accession>
<keyword evidence="4 5" id="KW-0274">FAD</keyword>
<dbReference type="InterPro" id="IPR007867">
    <property type="entry name" value="GMC_OxRtase_C"/>
</dbReference>
<dbReference type="Pfam" id="PF05199">
    <property type="entry name" value="GMC_oxred_C"/>
    <property type="match status" value="1"/>
</dbReference>
<evidence type="ECO:0000256" key="1">
    <source>
        <dbReference type="ARBA" id="ARBA00001974"/>
    </source>
</evidence>
<dbReference type="EMBL" id="FTOA01000006">
    <property type="protein sequence ID" value="SIT05823.1"/>
    <property type="molecule type" value="Genomic_DNA"/>
</dbReference>
<evidence type="ECO:0000256" key="3">
    <source>
        <dbReference type="ARBA" id="ARBA00022630"/>
    </source>
</evidence>
<dbReference type="Pfam" id="PF00732">
    <property type="entry name" value="GMC_oxred_N"/>
    <property type="match status" value="1"/>
</dbReference>
<sequence>MMTPEALETDVLVLGGGSAGCVLAARLSEDSQRHVLLVEAGRDITPETVPDAVKARYPGRAYLDTRNIWASLQALMGMGRSDRPRPSRRYEQARLLGGGSAINALMANRGAPADYDEWQALGANGWSWQDCLPVFRALESDRDINDDFHGQDGPIIVRRTPDHALSPFVQRVMETLDRSGHPIGSDQNGAWRDGTYRGVVAISDHGERQPTSLAYLTPAVRQRRNLRLLTDHQALTLVFDGKRCTGAHLLTPDGRTITVHARTVILSAGAIHSPALLLRSGVGDPAALAALGIAPVHALPAVGRNLMEHPSIAVAAWLPPAARVRDLDEHHEQAIWRFSSGMPGAPAGDMHGAILSRAGWHSVGQRTGSLFFWVNKSWSRGAVQLTSSEATAAPAVDFRMLSDERDLQRLKLAVRMGAETLLHDHMRGFCDAAFPASYTPRVSRIAVPGRWNALQRGTLSALLDLAGPLRPALIHTVVTLGTTLRGLLDDDARLTDFVRQNVGGTWHPSGTCRMGHVDDPAAVTSATGCVHGVDGLRVADASLMPSIPCANTNMPTLMIAERIAAFVRAGQN</sequence>
<gene>
    <name evidence="9" type="ORF">SAMN05421779_10677</name>
</gene>
<keyword evidence="3 6" id="KW-0285">Flavoprotein</keyword>
<evidence type="ECO:0000256" key="5">
    <source>
        <dbReference type="PIRSR" id="PIRSR000137-2"/>
    </source>
</evidence>
<reference evidence="9 10" key="1">
    <citation type="submission" date="2017-01" db="EMBL/GenBank/DDBJ databases">
        <authorList>
            <person name="Mah S.A."/>
            <person name="Swanson W.J."/>
            <person name="Moy G.W."/>
            <person name="Vacquier V.D."/>
        </authorList>
    </citation>
    <scope>NUCLEOTIDE SEQUENCE [LARGE SCALE GENOMIC DNA]</scope>
    <source>
        <strain evidence="9 10">DSM 11589</strain>
    </source>
</reference>
<evidence type="ECO:0000256" key="6">
    <source>
        <dbReference type="RuleBase" id="RU003968"/>
    </source>
</evidence>
<dbReference type="InterPro" id="IPR036188">
    <property type="entry name" value="FAD/NAD-bd_sf"/>
</dbReference>
<protein>
    <submittedName>
        <fullName evidence="9">5-(Hydroxymethyl)furfural/furfural oxidase</fullName>
    </submittedName>
</protein>